<dbReference type="EMBL" id="BLLF01003934">
    <property type="protein sequence ID" value="GFH28563.1"/>
    <property type="molecule type" value="Genomic_DNA"/>
</dbReference>
<comment type="caution">
    <text evidence="1">The sequence shown here is derived from an EMBL/GenBank/DDBJ whole genome shotgun (WGS) entry which is preliminary data.</text>
</comment>
<name>A0A6A0A7Y3_HAELA</name>
<dbReference type="Proteomes" id="UP000485058">
    <property type="component" value="Unassembled WGS sequence"/>
</dbReference>
<proteinExistence type="predicted"/>
<sequence>LWRKALRGDTHADSILGTSSKLTHVNGTEAHERDAARRSSSACVPPRAICDHISQPGATRSRGIIAAGNRARGESLLRDYDDATSSGPQCRSGAN</sequence>
<keyword evidence="2" id="KW-1185">Reference proteome</keyword>
<evidence type="ECO:0000313" key="1">
    <source>
        <dbReference type="EMBL" id="GFH28563.1"/>
    </source>
</evidence>
<gene>
    <name evidence="1" type="ORF">HaLaN_27073</name>
</gene>
<dbReference type="AlphaFoldDB" id="A0A6A0A7Y3"/>
<accession>A0A6A0A7Y3</accession>
<feature type="non-terminal residue" evidence="1">
    <location>
        <position position="95"/>
    </location>
</feature>
<protein>
    <submittedName>
        <fullName evidence="1">Uncharacterized protein</fullName>
    </submittedName>
</protein>
<feature type="non-terminal residue" evidence="1">
    <location>
        <position position="1"/>
    </location>
</feature>
<reference evidence="1 2" key="1">
    <citation type="submission" date="2020-02" db="EMBL/GenBank/DDBJ databases">
        <title>Draft genome sequence of Haematococcus lacustris strain NIES-144.</title>
        <authorList>
            <person name="Morimoto D."/>
            <person name="Nakagawa S."/>
            <person name="Yoshida T."/>
            <person name="Sawayama S."/>
        </authorList>
    </citation>
    <scope>NUCLEOTIDE SEQUENCE [LARGE SCALE GENOMIC DNA]</scope>
    <source>
        <strain evidence="1 2">NIES-144</strain>
    </source>
</reference>
<organism evidence="1 2">
    <name type="scientific">Haematococcus lacustris</name>
    <name type="common">Green alga</name>
    <name type="synonym">Haematococcus pluvialis</name>
    <dbReference type="NCBI Taxonomy" id="44745"/>
    <lineage>
        <taxon>Eukaryota</taxon>
        <taxon>Viridiplantae</taxon>
        <taxon>Chlorophyta</taxon>
        <taxon>core chlorophytes</taxon>
        <taxon>Chlorophyceae</taxon>
        <taxon>CS clade</taxon>
        <taxon>Chlamydomonadales</taxon>
        <taxon>Haematococcaceae</taxon>
        <taxon>Haematococcus</taxon>
    </lineage>
</organism>
<evidence type="ECO:0000313" key="2">
    <source>
        <dbReference type="Proteomes" id="UP000485058"/>
    </source>
</evidence>